<evidence type="ECO:0008006" key="7">
    <source>
        <dbReference type="Google" id="ProtNLM"/>
    </source>
</evidence>
<dbReference type="SUPFAM" id="SSF103481">
    <property type="entry name" value="Multidrug resistance efflux transporter EmrE"/>
    <property type="match status" value="1"/>
</dbReference>
<organism evidence="5">
    <name type="scientific">Blastocystis hominis</name>
    <dbReference type="NCBI Taxonomy" id="12968"/>
    <lineage>
        <taxon>Eukaryota</taxon>
        <taxon>Sar</taxon>
        <taxon>Stramenopiles</taxon>
        <taxon>Bigyra</taxon>
        <taxon>Opalozoa</taxon>
        <taxon>Opalinata</taxon>
        <taxon>Blastocystidae</taxon>
        <taxon>Blastocystis</taxon>
    </lineage>
</organism>
<dbReference type="GeneID" id="24923272"/>
<dbReference type="EMBL" id="FN668672">
    <property type="protein sequence ID" value="CBK23886.2"/>
    <property type="molecule type" value="Genomic_DNA"/>
</dbReference>
<gene>
    <name evidence="5" type="ORF">GSBLH_T00007148001</name>
</gene>
<dbReference type="PANTHER" id="PTHR11132">
    <property type="entry name" value="SOLUTE CARRIER FAMILY 35"/>
    <property type="match status" value="1"/>
</dbReference>
<accession>D8M747</accession>
<keyword evidence="6" id="KW-1185">Reference proteome</keyword>
<proteinExistence type="predicted"/>
<dbReference type="InterPro" id="IPR050186">
    <property type="entry name" value="TPT_transporter"/>
</dbReference>
<protein>
    <recommendedName>
        <fullName evidence="7">Sugar phosphate transporter domain-containing protein</fullName>
    </recommendedName>
</protein>
<dbReference type="OrthoDB" id="5547497at2759"/>
<evidence type="ECO:0000256" key="2">
    <source>
        <dbReference type="ARBA" id="ARBA00022692"/>
    </source>
</evidence>
<evidence type="ECO:0000256" key="1">
    <source>
        <dbReference type="ARBA" id="ARBA00004141"/>
    </source>
</evidence>
<keyword evidence="3" id="KW-1133">Transmembrane helix</keyword>
<evidence type="ECO:0000313" key="5">
    <source>
        <dbReference type="EMBL" id="CBK23886.2"/>
    </source>
</evidence>
<sequence length="165" mass="18434">MVTMSNLCLKYVEVSFYQISRSLGIPMIPLINYLLFGEKSSLRTVLSCITVVIGPLSPLPPSYTAGVDGEINFSLRGTLFGVGASAVGTFYTIYLKRYLSNVVDNSWLLTFYTNFNSCVILPALCVVRSAVCFEAFGEVPVVWEHRSELTFSFFFWIFERSVAGM</sequence>
<dbReference type="InParanoid" id="D8M747"/>
<dbReference type="InterPro" id="IPR037185">
    <property type="entry name" value="EmrE-like"/>
</dbReference>
<reference evidence="5" key="1">
    <citation type="submission" date="2010-02" db="EMBL/GenBank/DDBJ databases">
        <title>Sequencing and annotation of the Blastocystis hominis genome.</title>
        <authorList>
            <person name="Wincker P."/>
        </authorList>
    </citation>
    <scope>NUCLEOTIDE SEQUENCE</scope>
    <source>
        <strain evidence="5">Singapore isolate B</strain>
    </source>
</reference>
<dbReference type="Proteomes" id="UP000008312">
    <property type="component" value="Unassembled WGS sequence"/>
</dbReference>
<keyword evidence="2" id="KW-0812">Transmembrane</keyword>
<dbReference type="GO" id="GO:0016020">
    <property type="term" value="C:membrane"/>
    <property type="evidence" value="ECO:0007669"/>
    <property type="project" value="UniProtKB-SubCell"/>
</dbReference>
<evidence type="ECO:0000256" key="4">
    <source>
        <dbReference type="ARBA" id="ARBA00023136"/>
    </source>
</evidence>
<evidence type="ECO:0000313" key="6">
    <source>
        <dbReference type="Proteomes" id="UP000008312"/>
    </source>
</evidence>
<dbReference type="RefSeq" id="XP_012897934.1">
    <property type="nucleotide sequence ID" value="XM_013042480.1"/>
</dbReference>
<keyword evidence="4" id="KW-0472">Membrane</keyword>
<dbReference type="AlphaFoldDB" id="D8M747"/>
<comment type="subcellular location">
    <subcellularLocation>
        <location evidence="1">Membrane</location>
        <topology evidence="1">Multi-pass membrane protein</topology>
    </subcellularLocation>
</comment>
<name>D8M747_BLAHO</name>
<evidence type="ECO:0000256" key="3">
    <source>
        <dbReference type="ARBA" id="ARBA00022989"/>
    </source>
</evidence>